<dbReference type="EMBL" id="MSKJ01000002">
    <property type="protein sequence ID" value="OLO46132.1"/>
    <property type="molecule type" value="Genomic_DNA"/>
</dbReference>
<protein>
    <submittedName>
        <fullName evidence="3">Transcriptional regulator</fullName>
    </submittedName>
</protein>
<reference evidence="3 4" key="1">
    <citation type="submission" date="2016-12" db="EMBL/GenBank/DDBJ databases">
        <title>Genomic Comparison of strains in the 'Actinomyces naeslundii' Group.</title>
        <authorList>
            <person name="Mughal S.R."/>
            <person name="Do T."/>
            <person name="Gilbert S.C."/>
            <person name="Witherden E.A."/>
            <person name="Didelot X."/>
            <person name="Beighton D."/>
        </authorList>
    </citation>
    <scope>NUCLEOTIDE SEQUENCE [LARGE SCALE GENOMIC DNA]</scope>
    <source>
        <strain evidence="3 4">CCUG 33920</strain>
    </source>
</reference>
<dbReference type="InterPro" id="IPR042070">
    <property type="entry name" value="PucR_C-HTH_sf"/>
</dbReference>
<dbReference type="Proteomes" id="UP000186857">
    <property type="component" value="Unassembled WGS sequence"/>
</dbReference>
<dbReference type="InterPro" id="IPR025736">
    <property type="entry name" value="PucR_C-HTH_dom"/>
</dbReference>
<dbReference type="PANTHER" id="PTHR33744">
    <property type="entry name" value="CARBOHYDRATE DIACID REGULATOR"/>
    <property type="match status" value="1"/>
</dbReference>
<name>A0A1Q8VDF9_9ACTO</name>
<organism evidence="3 4">
    <name type="scientific">Actinomyces oris</name>
    <dbReference type="NCBI Taxonomy" id="544580"/>
    <lineage>
        <taxon>Bacteria</taxon>
        <taxon>Bacillati</taxon>
        <taxon>Actinomycetota</taxon>
        <taxon>Actinomycetes</taxon>
        <taxon>Actinomycetales</taxon>
        <taxon>Actinomycetaceae</taxon>
        <taxon>Actinomyces</taxon>
    </lineage>
</organism>
<dbReference type="Pfam" id="PF07905">
    <property type="entry name" value="PucR"/>
    <property type="match status" value="1"/>
</dbReference>
<gene>
    <name evidence="3" type="ORF">BKH29_01585</name>
</gene>
<dbReference type="Gene3D" id="1.10.10.2840">
    <property type="entry name" value="PucR C-terminal helix-turn-helix domain"/>
    <property type="match status" value="1"/>
</dbReference>
<dbReference type="InterPro" id="IPR051448">
    <property type="entry name" value="CdaR-like_regulators"/>
</dbReference>
<dbReference type="RefSeq" id="WP_075375988.1">
    <property type="nucleotide sequence ID" value="NZ_MSKJ01000002.1"/>
</dbReference>
<feature type="domain" description="Purine catabolism PurC-like" evidence="1">
    <location>
        <begin position="26"/>
        <end position="123"/>
    </location>
</feature>
<sequence>MLLVSDLMDRADLGVRAVLLPAPSAAVTWVVATELLQPASYLEGGELVLTTGLVMADAEAGTWREYVASLVEAGVAALGLGTGIAFDTVPEDLREACRIGRLNLLEVPLEVSFASISRDVGTMLQAAGPEIGAEGAGDEETLVLQQLTRAAAKDNQSAIMRALASILRGEVSLRDATGRTVVGPFGPAAPGIDDEVAECIDRIRPGGMRGAGAVGLGETRLVVRPVGITGEPESYLTTVQRQTLTRAQTLGVDLAWSFLNLIAESSKAFTGWLLQLVGASAEHLLSGEVAQGMALADQAQDLVLKRLPSPPRRSMAGAGGRHQWRVICLEGGSAAVAGLSTALARLLVESRGAPAGERLLWCTDRGGARLTILGEAERVPALLEDGRVMPWTGRMRIGVSGPVGITDLPRAAQQALSVCTGARRLGQPVRWEASGLPSVTDLLDEDRARAFARTRLGSVVDQPELLELLEIYLSEGGAVQRIAEHLGVHRNSVPARLVRLRRALGVDIEDAEQRANLWFALHFLMK</sequence>
<evidence type="ECO:0000259" key="2">
    <source>
        <dbReference type="Pfam" id="PF13556"/>
    </source>
</evidence>
<proteinExistence type="predicted"/>
<dbReference type="PANTHER" id="PTHR33744:SF1">
    <property type="entry name" value="DNA-BINDING TRANSCRIPTIONAL ACTIVATOR ADER"/>
    <property type="match status" value="1"/>
</dbReference>
<accession>A0A1Q8VDF9</accession>
<dbReference type="OrthoDB" id="3170447at2"/>
<dbReference type="InterPro" id="IPR012914">
    <property type="entry name" value="PucR_dom"/>
</dbReference>
<feature type="domain" description="PucR C-terminal helix-turn-helix" evidence="2">
    <location>
        <begin position="465"/>
        <end position="522"/>
    </location>
</feature>
<dbReference type="Pfam" id="PF13556">
    <property type="entry name" value="HTH_30"/>
    <property type="match status" value="1"/>
</dbReference>
<evidence type="ECO:0000313" key="3">
    <source>
        <dbReference type="EMBL" id="OLO46132.1"/>
    </source>
</evidence>
<evidence type="ECO:0000313" key="4">
    <source>
        <dbReference type="Proteomes" id="UP000186857"/>
    </source>
</evidence>
<evidence type="ECO:0000259" key="1">
    <source>
        <dbReference type="Pfam" id="PF07905"/>
    </source>
</evidence>
<dbReference type="AlphaFoldDB" id="A0A1Q8VDF9"/>
<comment type="caution">
    <text evidence="3">The sequence shown here is derived from an EMBL/GenBank/DDBJ whole genome shotgun (WGS) entry which is preliminary data.</text>
</comment>